<feature type="compositionally biased region" description="Gly residues" evidence="1">
    <location>
        <begin position="42"/>
        <end position="53"/>
    </location>
</feature>
<evidence type="ECO:0000313" key="3">
    <source>
        <dbReference type="Proteomes" id="UP000639643"/>
    </source>
</evidence>
<proteinExistence type="predicted"/>
<dbReference type="AlphaFoldDB" id="A0A8H6NTQ4"/>
<accession>A0A8H6NTQ4</accession>
<name>A0A8H6NTQ4_9PEZI</name>
<feature type="region of interest" description="Disordered" evidence="1">
    <location>
        <begin position="177"/>
        <end position="212"/>
    </location>
</feature>
<organism evidence="2 3">
    <name type="scientific">Colletotrichum musicola</name>
    <dbReference type="NCBI Taxonomy" id="2175873"/>
    <lineage>
        <taxon>Eukaryota</taxon>
        <taxon>Fungi</taxon>
        <taxon>Dikarya</taxon>
        <taxon>Ascomycota</taxon>
        <taxon>Pezizomycotina</taxon>
        <taxon>Sordariomycetes</taxon>
        <taxon>Hypocreomycetidae</taxon>
        <taxon>Glomerellales</taxon>
        <taxon>Glomerellaceae</taxon>
        <taxon>Colletotrichum</taxon>
        <taxon>Colletotrichum orchidearum species complex</taxon>
    </lineage>
</organism>
<feature type="region of interest" description="Disordered" evidence="1">
    <location>
        <begin position="92"/>
        <end position="114"/>
    </location>
</feature>
<feature type="region of interest" description="Disordered" evidence="1">
    <location>
        <begin position="1"/>
        <end position="64"/>
    </location>
</feature>
<comment type="caution">
    <text evidence="2">The sequence shown here is derived from an EMBL/GenBank/DDBJ whole genome shotgun (WGS) entry which is preliminary data.</text>
</comment>
<feature type="compositionally biased region" description="Basic and acidic residues" evidence="1">
    <location>
        <begin position="189"/>
        <end position="200"/>
    </location>
</feature>
<protein>
    <submittedName>
        <fullName evidence="2">Uncharacterized protein</fullName>
    </submittedName>
</protein>
<feature type="compositionally biased region" description="Pro residues" evidence="1">
    <location>
        <begin position="101"/>
        <end position="111"/>
    </location>
</feature>
<dbReference type="Proteomes" id="UP000639643">
    <property type="component" value="Unassembled WGS sequence"/>
</dbReference>
<dbReference type="EMBL" id="WIGM01000075">
    <property type="protein sequence ID" value="KAF6842313.1"/>
    <property type="molecule type" value="Genomic_DNA"/>
</dbReference>
<sequence>MNGNGGDMQLPTQTEQRSHDVAEQRQNYNQQARQGKARQGKAGQGRAGQGRAGRTGHPKDMAEQSSRAAAGFFTCFYGPLGASVRPASSIGTLAGAHPRPVRLPDPIPPPGRRSRRCSSLRFEAFLSFSSVAVRLCAPSYFRYLTSMSACRIQDNGQPRDREYEATRWLRNHGNRFSSVLRGLSPPGARKNDSRREEDPIHSSQPTRALARGHSSLHCISNRRFQTWAPQHPYAVS</sequence>
<gene>
    <name evidence="2" type="ORF">CMUS01_03204</name>
</gene>
<evidence type="ECO:0000313" key="2">
    <source>
        <dbReference type="EMBL" id="KAF6842313.1"/>
    </source>
</evidence>
<keyword evidence="3" id="KW-1185">Reference proteome</keyword>
<evidence type="ECO:0000256" key="1">
    <source>
        <dbReference type="SAM" id="MobiDB-lite"/>
    </source>
</evidence>
<reference evidence="2" key="1">
    <citation type="journal article" date="2020" name="Phytopathology">
        <title>Genome Sequence Resources of Colletotrichum truncatum, C. plurivorum, C. musicola, and C. sojae: Four Species Pathogenic to Soybean (Glycine max).</title>
        <authorList>
            <person name="Rogerio F."/>
            <person name="Boufleur T.R."/>
            <person name="Ciampi-Guillardi M."/>
            <person name="Sukno S.A."/>
            <person name="Thon M.R."/>
            <person name="Massola Junior N.S."/>
            <person name="Baroncelli R."/>
        </authorList>
    </citation>
    <scope>NUCLEOTIDE SEQUENCE</scope>
    <source>
        <strain evidence="2">LFN0074</strain>
    </source>
</reference>